<keyword evidence="2" id="KW-1185">Reference proteome</keyword>
<evidence type="ECO:0000313" key="2">
    <source>
        <dbReference type="Proteomes" id="UP000546162"/>
    </source>
</evidence>
<accession>A0A7W7M981</accession>
<evidence type="ECO:0000313" key="1">
    <source>
        <dbReference type="EMBL" id="MBB4741662.1"/>
    </source>
</evidence>
<proteinExistence type="predicted"/>
<reference evidence="1 2" key="1">
    <citation type="submission" date="2020-08" db="EMBL/GenBank/DDBJ databases">
        <title>Sequencing the genomes of 1000 actinobacteria strains.</title>
        <authorList>
            <person name="Klenk H.-P."/>
        </authorList>
    </citation>
    <scope>NUCLEOTIDE SEQUENCE [LARGE SCALE GENOMIC DNA]</scope>
    <source>
        <strain evidence="1 2">DSM 45809</strain>
    </source>
</reference>
<dbReference type="RefSeq" id="WP_185042115.1">
    <property type="nucleotide sequence ID" value="NZ_BAABFG010000005.1"/>
</dbReference>
<evidence type="ECO:0008006" key="3">
    <source>
        <dbReference type="Google" id="ProtNLM"/>
    </source>
</evidence>
<organism evidence="1 2">
    <name type="scientific">Actinoplanes octamycinicus</name>
    <dbReference type="NCBI Taxonomy" id="135948"/>
    <lineage>
        <taxon>Bacteria</taxon>
        <taxon>Bacillati</taxon>
        <taxon>Actinomycetota</taxon>
        <taxon>Actinomycetes</taxon>
        <taxon>Micromonosporales</taxon>
        <taxon>Micromonosporaceae</taxon>
        <taxon>Actinoplanes</taxon>
    </lineage>
</organism>
<name>A0A7W7M981_9ACTN</name>
<dbReference type="Proteomes" id="UP000546162">
    <property type="component" value="Unassembled WGS sequence"/>
</dbReference>
<dbReference type="EMBL" id="JACHNB010000001">
    <property type="protein sequence ID" value="MBB4741662.1"/>
    <property type="molecule type" value="Genomic_DNA"/>
</dbReference>
<dbReference type="AlphaFoldDB" id="A0A7W7M981"/>
<gene>
    <name evidence="1" type="ORF">BJY16_005121</name>
</gene>
<protein>
    <recommendedName>
        <fullName evidence="3">Caspase domain-containing protein</fullName>
    </recommendedName>
</protein>
<sequence>MFLDRRPDAGPGLHALIIGVGHHPFLTGDHLRHAGPTDAGTAPASALRFLDCLLARGVGNWARPVATVDVLLSPVRELVSPDGRSVAVEEPTRRNVQAAFDQWLERCESHPDNIAVLYFSGLGVQTGQQVLLTSDFAASEDDPFRGAFAFDTSRDGLLTRLPSTQCLFVDAGWLRLGDEVIRRRGRGAEPLIAPGPFAERKCRHDLTLRAPQLPDTGAPLSPFTSALIKALEGVAATEDPETGDWVLSTASISQAMTVLVQRELGKAGTGRAVPGAEIFEPAVLRRLLVHPQVEGELRWKVTTSGRVRCVPRLRTGAAQEFWGSIEGPQCFSGPAGHYVAKVDSFPGVGELAERPLLALPPAAEILVGSA</sequence>
<comment type="caution">
    <text evidence="1">The sequence shown here is derived from an EMBL/GenBank/DDBJ whole genome shotgun (WGS) entry which is preliminary data.</text>
</comment>